<protein>
    <submittedName>
        <fullName evidence="7">Zinc finger, MYND-type domain-containing protein</fullName>
    </submittedName>
</protein>
<dbReference type="EMBL" id="KE560877">
    <property type="protein sequence ID" value="EPZ35095.1"/>
    <property type="molecule type" value="Genomic_DNA"/>
</dbReference>
<dbReference type="SUPFAM" id="SSF82199">
    <property type="entry name" value="SET domain"/>
    <property type="match status" value="1"/>
</dbReference>
<dbReference type="Proteomes" id="UP000030755">
    <property type="component" value="Unassembled WGS sequence"/>
</dbReference>
<dbReference type="GO" id="GO:0005634">
    <property type="term" value="C:nucleus"/>
    <property type="evidence" value="ECO:0007669"/>
    <property type="project" value="TreeGrafter"/>
</dbReference>
<dbReference type="HOGENOM" id="CLU_018406_2_0_1"/>
<proteinExistence type="predicted"/>
<evidence type="ECO:0000256" key="1">
    <source>
        <dbReference type="ARBA" id="ARBA00022723"/>
    </source>
</evidence>
<dbReference type="Pfam" id="PF01753">
    <property type="entry name" value="zf-MYND"/>
    <property type="match status" value="1"/>
</dbReference>
<organism evidence="7 8">
    <name type="scientific">Rozella allomycis (strain CSF55)</name>
    <dbReference type="NCBI Taxonomy" id="988480"/>
    <lineage>
        <taxon>Eukaryota</taxon>
        <taxon>Fungi</taxon>
        <taxon>Fungi incertae sedis</taxon>
        <taxon>Cryptomycota</taxon>
        <taxon>Cryptomycota incertae sedis</taxon>
        <taxon>Rozella</taxon>
    </lineage>
</organism>
<dbReference type="STRING" id="988480.A0A075AXU7"/>
<dbReference type="InterPro" id="IPR046341">
    <property type="entry name" value="SET_dom_sf"/>
</dbReference>
<dbReference type="Gene3D" id="6.10.140.2220">
    <property type="match status" value="1"/>
</dbReference>
<evidence type="ECO:0000256" key="2">
    <source>
        <dbReference type="ARBA" id="ARBA00022771"/>
    </source>
</evidence>
<keyword evidence="3" id="KW-0862">Zinc</keyword>
<evidence type="ECO:0000259" key="5">
    <source>
        <dbReference type="PROSITE" id="PS50280"/>
    </source>
</evidence>
<dbReference type="PANTHER" id="PTHR12197:SF251">
    <property type="entry name" value="EG:BACR7C10.4 PROTEIN"/>
    <property type="match status" value="1"/>
</dbReference>
<dbReference type="OrthoDB" id="265717at2759"/>
<feature type="domain" description="SET" evidence="5">
    <location>
        <begin position="72"/>
        <end position="299"/>
    </location>
</feature>
<dbReference type="PANTHER" id="PTHR12197">
    <property type="entry name" value="HISTONE-LYSINE N-METHYLTRANSFERASE SMYD"/>
    <property type="match status" value="1"/>
</dbReference>
<evidence type="ECO:0000259" key="6">
    <source>
        <dbReference type="PROSITE" id="PS50865"/>
    </source>
</evidence>
<dbReference type="Gene3D" id="1.10.220.160">
    <property type="match status" value="1"/>
</dbReference>
<keyword evidence="8" id="KW-1185">Reference proteome</keyword>
<dbReference type="SMART" id="SM00317">
    <property type="entry name" value="SET"/>
    <property type="match status" value="1"/>
</dbReference>
<dbReference type="InterPro" id="IPR001214">
    <property type="entry name" value="SET_dom"/>
</dbReference>
<keyword evidence="2 4" id="KW-0863">Zinc-finger</keyword>
<keyword evidence="1" id="KW-0479">Metal-binding</keyword>
<evidence type="ECO:0000256" key="4">
    <source>
        <dbReference type="PROSITE-ProRule" id="PRU00134"/>
    </source>
</evidence>
<evidence type="ECO:0000313" key="8">
    <source>
        <dbReference type="Proteomes" id="UP000030755"/>
    </source>
</evidence>
<feature type="domain" description="MYND-type" evidence="6">
    <location>
        <begin position="117"/>
        <end position="156"/>
    </location>
</feature>
<accession>A0A075AXU7</accession>
<dbReference type="PROSITE" id="PS50280">
    <property type="entry name" value="SET"/>
    <property type="match status" value="1"/>
</dbReference>
<dbReference type="PROSITE" id="PS50865">
    <property type="entry name" value="ZF_MYND_2"/>
    <property type="match status" value="1"/>
</dbReference>
<name>A0A075AXU7_ROZAC</name>
<dbReference type="PROSITE" id="PS01360">
    <property type="entry name" value="ZF_MYND_1"/>
    <property type="match status" value="1"/>
</dbReference>
<sequence>MVKTTSVRKNWKVGDNDEDNCESSFISCDTLNHLNLLSNDDESENVQAGSSEEQNEKKLESQIPDSLQELFFKCRIEFVKGKGRGVICQEVIEPGTTILKEEPMVALVKKQNNFNACHYCFSSSTDNLLACSKCKFCRYCSVECQREDWADHKLECESILKDPEQKNTEFIRLMARLLRKRYRNHEMMKILRYLISNKEETLKSRGESIVGICFLLKKLVGERMMIQNTNELLHLISRIQSNATCIRGMNSMGFGIFAAYSFINHNCDPNVVVSFQKRTLYVRSIKKINPGEETCLYEENDPRKFFKCPSCNGPVLGIQCKECKRFLSKSYQLEKEAYFEGLISAGVRDDEIFSILYPSHHILIEYLCSHISDMSCYKKLVESLDLVYPKYDPQILIWRYQGILIHQDVIDIELFEIAKETLKRFKISFPDTEPTIKALRNFLDFKMSTLSGFHE</sequence>
<dbReference type="InterPro" id="IPR002893">
    <property type="entry name" value="Znf_MYND"/>
</dbReference>
<dbReference type="GO" id="GO:0008270">
    <property type="term" value="F:zinc ion binding"/>
    <property type="evidence" value="ECO:0007669"/>
    <property type="project" value="UniProtKB-KW"/>
</dbReference>
<dbReference type="InterPro" id="IPR050869">
    <property type="entry name" value="H3K4_H4K5_MeTrfase"/>
</dbReference>
<reference evidence="7 8" key="1">
    <citation type="journal article" date="2013" name="Curr. Biol.">
        <title>Shared signatures of parasitism and phylogenomics unite Cryptomycota and microsporidia.</title>
        <authorList>
            <person name="James T.Y."/>
            <person name="Pelin A."/>
            <person name="Bonen L."/>
            <person name="Ahrendt S."/>
            <person name="Sain D."/>
            <person name="Corradi N."/>
            <person name="Stajich J.E."/>
        </authorList>
    </citation>
    <scope>NUCLEOTIDE SEQUENCE [LARGE SCALE GENOMIC DNA]</scope>
    <source>
        <strain evidence="7 8">CSF55</strain>
    </source>
</reference>
<dbReference type="Pfam" id="PF00856">
    <property type="entry name" value="SET"/>
    <property type="match status" value="1"/>
</dbReference>
<dbReference type="AlphaFoldDB" id="A0A075AXU7"/>
<evidence type="ECO:0000256" key="3">
    <source>
        <dbReference type="ARBA" id="ARBA00022833"/>
    </source>
</evidence>
<evidence type="ECO:0000313" key="7">
    <source>
        <dbReference type="EMBL" id="EPZ35095.1"/>
    </source>
</evidence>
<dbReference type="Gene3D" id="2.170.270.10">
    <property type="entry name" value="SET domain"/>
    <property type="match status" value="1"/>
</dbReference>
<gene>
    <name evidence="7" type="ORF">O9G_005606</name>
</gene>